<dbReference type="InterPro" id="IPR050263">
    <property type="entry name" value="Bact_Fimbrial_Adh_Pro"/>
</dbReference>
<dbReference type="SUPFAM" id="SSF49401">
    <property type="entry name" value="Bacterial adhesins"/>
    <property type="match status" value="1"/>
</dbReference>
<feature type="chain" id="PRO_5003832142" evidence="5">
    <location>
        <begin position="24"/>
        <end position="184"/>
    </location>
</feature>
<dbReference type="GO" id="GO:0043709">
    <property type="term" value="P:cell adhesion involved in single-species biofilm formation"/>
    <property type="evidence" value="ECO:0007669"/>
    <property type="project" value="TreeGrafter"/>
</dbReference>
<evidence type="ECO:0000256" key="2">
    <source>
        <dbReference type="ARBA" id="ARBA00006671"/>
    </source>
</evidence>
<dbReference type="EMBL" id="CP003466">
    <property type="protein sequence ID" value="AFT69155.1"/>
    <property type="molecule type" value="Genomic_DNA"/>
</dbReference>
<evidence type="ECO:0000313" key="7">
    <source>
        <dbReference type="Proteomes" id="UP000006286"/>
    </source>
</evidence>
<dbReference type="Pfam" id="PF16970">
    <property type="entry name" value="FimA"/>
    <property type="match status" value="1"/>
</dbReference>
<dbReference type="eggNOG" id="COG3539">
    <property type="taxonomic scope" value="Bacteria"/>
</dbReference>
<proteinExistence type="inferred from homology"/>
<comment type="subcellular location">
    <subcellularLocation>
        <location evidence="1">Fimbrium</location>
    </subcellularLocation>
</comment>
<name>K0C9D1_ALCDB</name>
<dbReference type="AlphaFoldDB" id="K0C9D1"/>
<feature type="signal peptide" evidence="5">
    <location>
        <begin position="1"/>
        <end position="23"/>
    </location>
</feature>
<evidence type="ECO:0000256" key="1">
    <source>
        <dbReference type="ARBA" id="ARBA00004561"/>
    </source>
</evidence>
<accession>K0C9D1</accession>
<reference evidence="6 7" key="1">
    <citation type="journal article" date="2012" name="J. Bacteriol.">
        <title>Complete genome sequence of Alcanivorax dieselolei type strain B5.</title>
        <authorList>
            <person name="Lai Q."/>
            <person name="Li W."/>
            <person name="Shao Z."/>
        </authorList>
    </citation>
    <scope>NUCLEOTIDE SEQUENCE [LARGE SCALE GENOMIC DNA]</scope>
    <source>
        <strain evidence="7">DSM 16502 / CGMCC 1.3690 / B-5</strain>
    </source>
</reference>
<dbReference type="GO" id="GO:0009289">
    <property type="term" value="C:pilus"/>
    <property type="evidence" value="ECO:0007669"/>
    <property type="project" value="UniProtKB-SubCell"/>
</dbReference>
<dbReference type="STRING" id="930169.B5T_00871"/>
<gene>
    <name evidence="6" type="ordered locus">B5T_00871</name>
</gene>
<dbReference type="KEGG" id="adi:B5T_00871"/>
<evidence type="ECO:0000256" key="5">
    <source>
        <dbReference type="SAM" id="SignalP"/>
    </source>
</evidence>
<dbReference type="PANTHER" id="PTHR33420">
    <property type="entry name" value="FIMBRIAL SUBUNIT ELFA-RELATED"/>
    <property type="match status" value="1"/>
</dbReference>
<evidence type="ECO:0000256" key="4">
    <source>
        <dbReference type="ARBA" id="ARBA00023263"/>
    </source>
</evidence>
<evidence type="ECO:0000313" key="6">
    <source>
        <dbReference type="EMBL" id="AFT69155.1"/>
    </source>
</evidence>
<keyword evidence="7" id="KW-1185">Reference proteome</keyword>
<dbReference type="Gene3D" id="2.60.40.1090">
    <property type="entry name" value="Fimbrial-type adhesion domain"/>
    <property type="match status" value="1"/>
</dbReference>
<keyword evidence="3 5" id="KW-0732">Signal</keyword>
<evidence type="ECO:0000256" key="3">
    <source>
        <dbReference type="ARBA" id="ARBA00022729"/>
    </source>
</evidence>
<dbReference type="InterPro" id="IPR039458">
    <property type="entry name" value="FimA-like"/>
</dbReference>
<sequence>MKMNKTAIALAVFGLAGAGSALAADGTITFNGKITDQTCEITTPGGTDFTVTLPTVSAQTLAAAGEVAGRTPFAINLSNCSAGQVATYFEPGPTVDFNTGRLNNQIDAASNGATNVQIQLLGENNGFLPVLAAGANGAQTNSQWVTVANEGDGADLNYYAEYYATAAAGAGDVSTSVQYTIIYQ</sequence>
<comment type="similarity">
    <text evidence="2">Belongs to the fimbrial protein family.</text>
</comment>
<dbReference type="PANTHER" id="PTHR33420:SF3">
    <property type="entry name" value="FIMBRIAL SUBUNIT ELFA"/>
    <property type="match status" value="1"/>
</dbReference>
<dbReference type="PATRIC" id="fig|930169.3.peg.856"/>
<dbReference type="InterPro" id="IPR036937">
    <property type="entry name" value="Adhesion_dom_fimbrial_sf"/>
</dbReference>
<dbReference type="InterPro" id="IPR008966">
    <property type="entry name" value="Adhesion_dom_sf"/>
</dbReference>
<dbReference type="OrthoDB" id="6494728at2"/>
<keyword evidence="4" id="KW-0281">Fimbrium</keyword>
<protein>
    <submittedName>
        <fullName evidence="6">F17 fimbrial protein</fullName>
    </submittedName>
</protein>
<dbReference type="RefSeq" id="WP_014993236.1">
    <property type="nucleotide sequence ID" value="NC_018691.1"/>
</dbReference>
<dbReference type="HOGENOM" id="CLU_088965_2_4_6"/>
<organism evidence="6 7">
    <name type="scientific">Alcanivorax dieselolei (strain DSM 16502 / CGMCC 1.3690 / MCCC 1A00001 / B-5)</name>
    <name type="common">Alloalcanivorax dieselolei</name>
    <dbReference type="NCBI Taxonomy" id="930169"/>
    <lineage>
        <taxon>Bacteria</taxon>
        <taxon>Pseudomonadati</taxon>
        <taxon>Pseudomonadota</taxon>
        <taxon>Gammaproteobacteria</taxon>
        <taxon>Oceanospirillales</taxon>
        <taxon>Alcanivoracaceae</taxon>
        <taxon>Alloalcanivorax</taxon>
    </lineage>
</organism>
<dbReference type="Proteomes" id="UP000006286">
    <property type="component" value="Chromosome"/>
</dbReference>